<keyword evidence="9" id="KW-0460">Magnesium</keyword>
<evidence type="ECO:0000256" key="4">
    <source>
        <dbReference type="ARBA" id="ARBA00021420"/>
    </source>
</evidence>
<evidence type="ECO:0000256" key="5">
    <source>
        <dbReference type="ARBA" id="ARBA00022692"/>
    </source>
</evidence>
<dbReference type="Proteomes" id="UP000307087">
    <property type="component" value="Unassembled WGS sequence"/>
</dbReference>
<dbReference type="PANTHER" id="PTHR11920:SF335">
    <property type="entry name" value="GUANYLATE CYCLASE"/>
    <property type="match status" value="1"/>
</dbReference>
<dbReference type="RefSeq" id="WP_136564236.1">
    <property type="nucleotide sequence ID" value="NZ_STGW01000018.1"/>
</dbReference>
<dbReference type="GO" id="GO:0005524">
    <property type="term" value="F:ATP binding"/>
    <property type="evidence" value="ECO:0007669"/>
    <property type="project" value="UniProtKB-KW"/>
</dbReference>
<dbReference type="InterPro" id="IPR029787">
    <property type="entry name" value="Nucleotide_cyclase"/>
</dbReference>
<evidence type="ECO:0000256" key="10">
    <source>
        <dbReference type="ARBA" id="ARBA00022989"/>
    </source>
</evidence>
<proteinExistence type="inferred from homology"/>
<dbReference type="EMBL" id="STGW01000018">
    <property type="protein sequence ID" value="THV09025.1"/>
    <property type="molecule type" value="Genomic_DNA"/>
</dbReference>
<reference evidence="20 21" key="1">
    <citation type="journal article" date="2009" name="Int. J. Syst. Evol. Microbiol.">
        <title>Nocardioides caeni sp. nov., isolated from wastewater.</title>
        <authorList>
            <person name="Yoon J.H."/>
            <person name="Kang S.J."/>
            <person name="Park S."/>
            <person name="Kim W."/>
            <person name="Oh T.K."/>
        </authorList>
    </citation>
    <scope>NUCLEOTIDE SEQUENCE [LARGE SCALE GENOMIC DNA]</scope>
    <source>
        <strain evidence="20 21">DSM 23134</strain>
    </source>
</reference>
<dbReference type="PROSITE" id="PS50125">
    <property type="entry name" value="GUANYLATE_CYCLASE_2"/>
    <property type="match status" value="1"/>
</dbReference>
<dbReference type="GO" id="GO:0035556">
    <property type="term" value="P:intracellular signal transduction"/>
    <property type="evidence" value="ECO:0007669"/>
    <property type="project" value="InterPro"/>
</dbReference>
<evidence type="ECO:0000256" key="17">
    <source>
        <dbReference type="RuleBase" id="RU000405"/>
    </source>
</evidence>
<dbReference type="InterPro" id="IPR001054">
    <property type="entry name" value="A/G_cyclase"/>
</dbReference>
<keyword evidence="7" id="KW-0547">Nucleotide-binding</keyword>
<keyword evidence="10 18" id="KW-1133">Transmembrane helix</keyword>
<evidence type="ECO:0000256" key="13">
    <source>
        <dbReference type="ARBA" id="ARBA00023239"/>
    </source>
</evidence>
<accession>A0A4S8N076</accession>
<keyword evidence="11" id="KW-0115">cAMP biosynthesis</keyword>
<evidence type="ECO:0000313" key="21">
    <source>
        <dbReference type="Proteomes" id="UP000307087"/>
    </source>
</evidence>
<dbReference type="GO" id="GO:0006171">
    <property type="term" value="P:cAMP biosynthetic process"/>
    <property type="evidence" value="ECO:0007669"/>
    <property type="project" value="UniProtKB-KW"/>
</dbReference>
<keyword evidence="12 18" id="KW-0472">Membrane</keyword>
<dbReference type="PANTHER" id="PTHR11920">
    <property type="entry name" value="GUANYLYL CYCLASE"/>
    <property type="match status" value="1"/>
</dbReference>
<comment type="catalytic activity">
    <reaction evidence="1">
        <text>ATP = 3',5'-cyclic AMP + diphosphate</text>
        <dbReference type="Rhea" id="RHEA:15389"/>
        <dbReference type="ChEBI" id="CHEBI:30616"/>
        <dbReference type="ChEBI" id="CHEBI:33019"/>
        <dbReference type="ChEBI" id="CHEBI:58165"/>
        <dbReference type="EC" id="4.6.1.1"/>
    </reaction>
</comment>
<evidence type="ECO:0000256" key="12">
    <source>
        <dbReference type="ARBA" id="ARBA00023136"/>
    </source>
</evidence>
<evidence type="ECO:0000256" key="18">
    <source>
        <dbReference type="SAM" id="Phobius"/>
    </source>
</evidence>
<dbReference type="GO" id="GO:0004016">
    <property type="term" value="F:adenylate cyclase activity"/>
    <property type="evidence" value="ECO:0007669"/>
    <property type="project" value="UniProtKB-EC"/>
</dbReference>
<sequence>MGVAQIAAWVQERHDQLHMRRWMLEFDQRDVEREFRAVDDLAGIRQAPFALTIAVFFIAVYGAVDAVVLTDEPATLVLRFAIVLPTVVVSAVMLLTVPVVRRHLQLNSVLLMAFLILTLGTVMAAVTDLPPEYVRTSMTVTLIGAIGLLRLRMHAAVAGVTIYGVASLTLPGVQADVDTYLSSHLAPTVGLSTIAVIVAYALERLRRTDFLRQREVEMELRRSDDLLYNMLPVPIADRLRTERGAIAESADEVSVLFSDIVGFTPLSQSLPAERVVALLDAMFSEFDRLCEQRGIEKIKTVGDAYMAVSGLPVPNRDHAASLAELALDMQRASTRLSDDWPTPIALRIGIASGPVVAGVIGQRKFAYDLWGDTVNTASRMESHGRPHRVQVSESTYRLLEHRYVFSEPQQVEVKGKGAMTTYFLLGAPA</sequence>
<dbReference type="InterPro" id="IPR018297">
    <property type="entry name" value="A/G_cyclase_CS"/>
</dbReference>
<dbReference type="Gene3D" id="3.30.70.1230">
    <property type="entry name" value="Nucleotide cyclase"/>
    <property type="match status" value="1"/>
</dbReference>
<dbReference type="InterPro" id="IPR050401">
    <property type="entry name" value="Cyclic_nucleotide_synthase"/>
</dbReference>
<evidence type="ECO:0000256" key="11">
    <source>
        <dbReference type="ARBA" id="ARBA00022998"/>
    </source>
</evidence>
<keyword evidence="21" id="KW-1185">Reference proteome</keyword>
<keyword evidence="6" id="KW-0479">Metal-binding</keyword>
<dbReference type="PROSITE" id="PS00452">
    <property type="entry name" value="GUANYLATE_CYCLASE_1"/>
    <property type="match status" value="1"/>
</dbReference>
<protein>
    <recommendedName>
        <fullName evidence="4">Adenylate cyclase</fullName>
        <ecNumber evidence="3">4.6.1.1</ecNumber>
    </recommendedName>
    <alternativeName>
        <fullName evidence="14">ATP pyrophosphate-lyase</fullName>
    </alternativeName>
    <alternativeName>
        <fullName evidence="15">Adenylyl cyclase</fullName>
    </alternativeName>
</protein>
<feature type="transmembrane region" description="Helical" evidence="18">
    <location>
        <begin position="76"/>
        <end position="97"/>
    </location>
</feature>
<dbReference type="Pfam" id="PF00211">
    <property type="entry name" value="Guanylate_cyc"/>
    <property type="match status" value="1"/>
</dbReference>
<dbReference type="SMART" id="SM00044">
    <property type="entry name" value="CYCc"/>
    <property type="match status" value="1"/>
</dbReference>
<dbReference type="GO" id="GO:0007168">
    <property type="term" value="P:receptor guanylyl cyclase signaling pathway"/>
    <property type="evidence" value="ECO:0007669"/>
    <property type="project" value="TreeGrafter"/>
</dbReference>
<feature type="transmembrane region" description="Helical" evidence="18">
    <location>
        <begin position="49"/>
        <end position="70"/>
    </location>
</feature>
<evidence type="ECO:0000256" key="15">
    <source>
        <dbReference type="ARBA" id="ARBA00032637"/>
    </source>
</evidence>
<organism evidence="20 21">
    <name type="scientific">Nocardioides caeni</name>
    <dbReference type="NCBI Taxonomy" id="574700"/>
    <lineage>
        <taxon>Bacteria</taxon>
        <taxon>Bacillati</taxon>
        <taxon>Actinomycetota</taxon>
        <taxon>Actinomycetes</taxon>
        <taxon>Propionibacteriales</taxon>
        <taxon>Nocardioidaceae</taxon>
        <taxon>Nocardioides</taxon>
    </lineage>
</organism>
<dbReference type="CDD" id="cd07302">
    <property type="entry name" value="CHD"/>
    <property type="match status" value="1"/>
</dbReference>
<dbReference type="SUPFAM" id="SSF55073">
    <property type="entry name" value="Nucleotide cyclase"/>
    <property type="match status" value="1"/>
</dbReference>
<comment type="caution">
    <text evidence="20">The sequence shown here is derived from an EMBL/GenBank/DDBJ whole genome shotgun (WGS) entry which is preliminary data.</text>
</comment>
<keyword evidence="13 17" id="KW-0456">Lyase</keyword>
<evidence type="ECO:0000313" key="20">
    <source>
        <dbReference type="EMBL" id="THV09025.1"/>
    </source>
</evidence>
<evidence type="ECO:0000259" key="19">
    <source>
        <dbReference type="PROSITE" id="PS50125"/>
    </source>
</evidence>
<feature type="transmembrane region" description="Helical" evidence="18">
    <location>
        <begin position="109"/>
        <end position="127"/>
    </location>
</feature>
<evidence type="ECO:0000256" key="7">
    <source>
        <dbReference type="ARBA" id="ARBA00022741"/>
    </source>
</evidence>
<evidence type="ECO:0000256" key="3">
    <source>
        <dbReference type="ARBA" id="ARBA00012201"/>
    </source>
</evidence>
<evidence type="ECO:0000256" key="2">
    <source>
        <dbReference type="ARBA" id="ARBA00004370"/>
    </source>
</evidence>
<comment type="subunit">
    <text evidence="16">Homodimer. Can also exist as monomer.</text>
</comment>
<evidence type="ECO:0000256" key="6">
    <source>
        <dbReference type="ARBA" id="ARBA00022723"/>
    </source>
</evidence>
<feature type="domain" description="Guanylate cyclase" evidence="19">
    <location>
        <begin position="254"/>
        <end position="381"/>
    </location>
</feature>
<evidence type="ECO:0000256" key="1">
    <source>
        <dbReference type="ARBA" id="ARBA00001593"/>
    </source>
</evidence>
<dbReference type="OrthoDB" id="9806704at2"/>
<gene>
    <name evidence="20" type="ORF">E9934_17705</name>
</gene>
<feature type="transmembrane region" description="Helical" evidence="18">
    <location>
        <begin position="185"/>
        <end position="202"/>
    </location>
</feature>
<dbReference type="GO" id="GO:0046872">
    <property type="term" value="F:metal ion binding"/>
    <property type="evidence" value="ECO:0007669"/>
    <property type="project" value="UniProtKB-KW"/>
</dbReference>
<dbReference type="AlphaFoldDB" id="A0A4S8N076"/>
<evidence type="ECO:0000256" key="9">
    <source>
        <dbReference type="ARBA" id="ARBA00022842"/>
    </source>
</evidence>
<dbReference type="EC" id="4.6.1.1" evidence="3"/>
<comment type="similarity">
    <text evidence="17">Belongs to the adenylyl cyclase class-4/guanylyl cyclase family.</text>
</comment>
<evidence type="ECO:0000256" key="16">
    <source>
        <dbReference type="ARBA" id="ARBA00064436"/>
    </source>
</evidence>
<evidence type="ECO:0000256" key="14">
    <source>
        <dbReference type="ARBA" id="ARBA00032597"/>
    </source>
</evidence>
<comment type="subcellular location">
    <subcellularLocation>
        <location evidence="2">Membrane</location>
    </subcellularLocation>
</comment>
<dbReference type="GO" id="GO:0004383">
    <property type="term" value="F:guanylate cyclase activity"/>
    <property type="evidence" value="ECO:0007669"/>
    <property type="project" value="TreeGrafter"/>
</dbReference>
<dbReference type="GO" id="GO:0005886">
    <property type="term" value="C:plasma membrane"/>
    <property type="evidence" value="ECO:0007669"/>
    <property type="project" value="UniProtKB-ARBA"/>
</dbReference>
<evidence type="ECO:0000256" key="8">
    <source>
        <dbReference type="ARBA" id="ARBA00022840"/>
    </source>
</evidence>
<keyword evidence="5 18" id="KW-0812">Transmembrane</keyword>
<keyword evidence="8" id="KW-0067">ATP-binding</keyword>
<dbReference type="FunFam" id="3.30.70.1230:FF:000033">
    <property type="entry name" value="Adenylate cyclase"/>
    <property type="match status" value="1"/>
</dbReference>
<name>A0A4S8N076_9ACTN</name>
<feature type="transmembrane region" description="Helical" evidence="18">
    <location>
        <begin position="156"/>
        <end position="173"/>
    </location>
</feature>
<dbReference type="GO" id="GO:0001653">
    <property type="term" value="F:peptide receptor activity"/>
    <property type="evidence" value="ECO:0007669"/>
    <property type="project" value="TreeGrafter"/>
</dbReference>